<protein>
    <submittedName>
        <fullName evidence="2">VOC family protein</fullName>
    </submittedName>
</protein>
<dbReference type="PANTHER" id="PTHR33990">
    <property type="entry name" value="PROTEIN YJDN-RELATED"/>
    <property type="match status" value="1"/>
</dbReference>
<proteinExistence type="predicted"/>
<sequence length="167" mass="18322">MKLVRITPCLWFNDAAEAAVAQYVRVFPDSRIARTLRYDAAAARQAGRPVGSVLSIEFELDGQPFTALNGGPLFRFNESISFVVHCATQAEIDHYWQALGEGGDPSAQQSGWLKDRFGVSWQVVPSALPGWLADPDPAAASRVMRAMLAMRRLDIVALERAHRGKPG</sequence>
<organism evidence="2 3">
    <name type="scientific">Cognatilysobacter xinjiangensis</name>
    <dbReference type="NCBI Taxonomy" id="546892"/>
    <lineage>
        <taxon>Bacteria</taxon>
        <taxon>Pseudomonadati</taxon>
        <taxon>Pseudomonadota</taxon>
        <taxon>Gammaproteobacteria</taxon>
        <taxon>Lysobacterales</taxon>
        <taxon>Lysobacteraceae</taxon>
        <taxon>Cognatilysobacter</taxon>
    </lineage>
</organism>
<dbReference type="Proteomes" id="UP000643403">
    <property type="component" value="Unassembled WGS sequence"/>
</dbReference>
<dbReference type="EMBL" id="BMXY01000002">
    <property type="protein sequence ID" value="GGZ64132.1"/>
    <property type="molecule type" value="Genomic_DNA"/>
</dbReference>
<name>A0ABQ3C509_9GAMM</name>
<dbReference type="PANTHER" id="PTHR33990:SF2">
    <property type="entry name" value="PHNB-LIKE DOMAIN-CONTAINING PROTEIN"/>
    <property type="match status" value="1"/>
</dbReference>
<evidence type="ECO:0000313" key="3">
    <source>
        <dbReference type="Proteomes" id="UP000643403"/>
    </source>
</evidence>
<evidence type="ECO:0000313" key="2">
    <source>
        <dbReference type="EMBL" id="GGZ64132.1"/>
    </source>
</evidence>
<dbReference type="InterPro" id="IPR009725">
    <property type="entry name" value="3_dmu_93_MTrfase"/>
</dbReference>
<reference evidence="3" key="1">
    <citation type="journal article" date="2019" name="Int. J. Syst. Evol. Microbiol.">
        <title>The Global Catalogue of Microorganisms (GCM) 10K type strain sequencing project: providing services to taxonomists for standard genome sequencing and annotation.</title>
        <authorList>
            <consortium name="The Broad Institute Genomics Platform"/>
            <consortium name="The Broad Institute Genome Sequencing Center for Infectious Disease"/>
            <person name="Wu L."/>
            <person name="Ma J."/>
        </authorList>
    </citation>
    <scope>NUCLEOTIDE SEQUENCE [LARGE SCALE GENOMIC DNA]</scope>
    <source>
        <strain evidence="3">KCTC 22558</strain>
    </source>
</reference>
<dbReference type="Gene3D" id="3.10.180.10">
    <property type="entry name" value="2,3-Dihydroxybiphenyl 1,2-Dioxygenase, domain 1"/>
    <property type="match status" value="1"/>
</dbReference>
<dbReference type="Pfam" id="PF06983">
    <property type="entry name" value="3-dmu-9_3-mt"/>
    <property type="match status" value="1"/>
</dbReference>
<accession>A0ABQ3C509</accession>
<comment type="caution">
    <text evidence="2">The sequence shown here is derived from an EMBL/GenBank/DDBJ whole genome shotgun (WGS) entry which is preliminary data.</text>
</comment>
<dbReference type="InterPro" id="IPR028973">
    <property type="entry name" value="PhnB-like"/>
</dbReference>
<dbReference type="InterPro" id="IPR029068">
    <property type="entry name" value="Glyas_Bleomycin-R_OHBP_Dase"/>
</dbReference>
<gene>
    <name evidence="2" type="ORF">GCM10008101_17140</name>
</gene>
<feature type="domain" description="PhnB-like" evidence="1">
    <location>
        <begin position="5"/>
        <end position="124"/>
    </location>
</feature>
<dbReference type="SUPFAM" id="SSF54593">
    <property type="entry name" value="Glyoxalase/Bleomycin resistance protein/Dihydroxybiphenyl dioxygenase"/>
    <property type="match status" value="1"/>
</dbReference>
<dbReference type="RefSeq" id="WP_189449005.1">
    <property type="nucleotide sequence ID" value="NZ_BMXY01000002.1"/>
</dbReference>
<evidence type="ECO:0000259" key="1">
    <source>
        <dbReference type="Pfam" id="PF06983"/>
    </source>
</evidence>
<dbReference type="CDD" id="cd06588">
    <property type="entry name" value="PhnB_like"/>
    <property type="match status" value="1"/>
</dbReference>
<dbReference type="PIRSF" id="PIRSF021700">
    <property type="entry name" value="3_dmu_93_MTrfase"/>
    <property type="match status" value="1"/>
</dbReference>
<keyword evidence="3" id="KW-1185">Reference proteome</keyword>